<evidence type="ECO:0000313" key="5">
    <source>
        <dbReference type="EMBL" id="EPT01835.1"/>
    </source>
</evidence>
<evidence type="ECO:0000256" key="1">
    <source>
        <dbReference type="ARBA" id="ARBA00010088"/>
    </source>
</evidence>
<accession>S8FUE0</accession>
<gene>
    <name evidence="5" type="ORF">FOMPIDRAFT_1036105</name>
</gene>
<comment type="similarity">
    <text evidence="1">Belongs to the peptidase S33 family.</text>
</comment>
<evidence type="ECO:0000313" key="6">
    <source>
        <dbReference type="Proteomes" id="UP000015241"/>
    </source>
</evidence>
<reference evidence="5 6" key="1">
    <citation type="journal article" date="2012" name="Science">
        <title>The Paleozoic origin of enzymatic lignin decomposition reconstructed from 31 fungal genomes.</title>
        <authorList>
            <person name="Floudas D."/>
            <person name="Binder M."/>
            <person name="Riley R."/>
            <person name="Barry K."/>
            <person name="Blanchette R.A."/>
            <person name="Henrissat B."/>
            <person name="Martinez A.T."/>
            <person name="Otillar R."/>
            <person name="Spatafora J.W."/>
            <person name="Yadav J.S."/>
            <person name="Aerts A."/>
            <person name="Benoit I."/>
            <person name="Boyd A."/>
            <person name="Carlson A."/>
            <person name="Copeland A."/>
            <person name="Coutinho P.M."/>
            <person name="de Vries R.P."/>
            <person name="Ferreira P."/>
            <person name="Findley K."/>
            <person name="Foster B."/>
            <person name="Gaskell J."/>
            <person name="Glotzer D."/>
            <person name="Gorecki P."/>
            <person name="Heitman J."/>
            <person name="Hesse C."/>
            <person name="Hori C."/>
            <person name="Igarashi K."/>
            <person name="Jurgens J.A."/>
            <person name="Kallen N."/>
            <person name="Kersten P."/>
            <person name="Kohler A."/>
            <person name="Kuees U."/>
            <person name="Kumar T.K.A."/>
            <person name="Kuo A."/>
            <person name="LaButti K."/>
            <person name="Larrondo L.F."/>
            <person name="Lindquist E."/>
            <person name="Ling A."/>
            <person name="Lombard V."/>
            <person name="Lucas S."/>
            <person name="Lundell T."/>
            <person name="Martin R."/>
            <person name="McLaughlin D.J."/>
            <person name="Morgenstern I."/>
            <person name="Morin E."/>
            <person name="Murat C."/>
            <person name="Nagy L.G."/>
            <person name="Nolan M."/>
            <person name="Ohm R.A."/>
            <person name="Patyshakuliyeva A."/>
            <person name="Rokas A."/>
            <person name="Ruiz-Duenas F.J."/>
            <person name="Sabat G."/>
            <person name="Salamov A."/>
            <person name="Samejima M."/>
            <person name="Schmutz J."/>
            <person name="Slot J.C."/>
            <person name="St John F."/>
            <person name="Stenlid J."/>
            <person name="Sun H."/>
            <person name="Sun S."/>
            <person name="Syed K."/>
            <person name="Tsang A."/>
            <person name="Wiebenga A."/>
            <person name="Young D."/>
            <person name="Pisabarro A."/>
            <person name="Eastwood D.C."/>
            <person name="Martin F."/>
            <person name="Cullen D."/>
            <person name="Grigoriev I.V."/>
            <person name="Hibbett D.S."/>
        </authorList>
    </citation>
    <scope>NUCLEOTIDE SEQUENCE</scope>
    <source>
        <strain evidence="6">FP-58527</strain>
    </source>
</reference>
<feature type="domain" description="Peptidase S33 tripeptidyl aminopeptidase-like C-terminal" evidence="4">
    <location>
        <begin position="400"/>
        <end position="501"/>
    </location>
</feature>
<dbReference type="Pfam" id="PF08386">
    <property type="entry name" value="Abhydrolase_4"/>
    <property type="match status" value="1"/>
</dbReference>
<sequence>MTPARELDGLEYDWFSLPPSADIQWQTCYSDYQCARLLLPLDYLSPPGYGPNATVALQMFPATDRINYKGTILINPGGPGGSGTYAVREFGKNISRVLSGSYDVLGFDPRGTGASLPALRCYDSEAQYHIWMQSIRNTWVNLTEGATPLMVAREDAVGQLCEKRIAEEWGAGRFLSSASVATDMLKITEKLGQQKLKYWGFSYGSVLGQYFAAMYPDKIDRMVLDGVFDAYEYRKVSYTTNLMDNDAIIDAFFTLCHEAGPEKCALYEPSPRAIRSRVDAIIEKIETTPIPVPFAEHGPMVFSKKLLYELTFIMTYKPIQHFPDLVTMLLGAEQDNGTAISSIVNKYLPGYECTCAPKQPWLEPTEALRAIGCGDGDALTFDPDYYEAYLANMTAQARFGGPFWAMYHIRCSQWRVRPKWRYTGPFSAANTSHPILIVEPRYDAVCPLADARKVHGRFGGAGLLVQNSYGHCSVSAPSLCTARHVRAYFENGTLPEEGTECEVDELPLVGPVGHASQGNLVAEDLELLEALRGLSDAVPIAMPWR</sequence>
<dbReference type="Gene3D" id="3.40.50.1820">
    <property type="entry name" value="alpha/beta hydrolase"/>
    <property type="match status" value="2"/>
</dbReference>
<evidence type="ECO:0000256" key="2">
    <source>
        <dbReference type="ARBA" id="ARBA00022801"/>
    </source>
</evidence>
<evidence type="ECO:0008006" key="7">
    <source>
        <dbReference type="Google" id="ProtNLM"/>
    </source>
</evidence>
<dbReference type="EMBL" id="KE504139">
    <property type="protein sequence ID" value="EPT01835.1"/>
    <property type="molecule type" value="Genomic_DNA"/>
</dbReference>
<dbReference type="PANTHER" id="PTHR43248:SF25">
    <property type="entry name" value="AB HYDROLASE-1 DOMAIN-CONTAINING PROTEIN-RELATED"/>
    <property type="match status" value="1"/>
</dbReference>
<dbReference type="InterPro" id="IPR013595">
    <property type="entry name" value="Pept_S33_TAP-like_C"/>
</dbReference>
<name>S8FUE0_FOMSC</name>
<dbReference type="InterPro" id="IPR000073">
    <property type="entry name" value="AB_hydrolase_1"/>
</dbReference>
<keyword evidence="2" id="KW-0378">Hydrolase</keyword>
<protein>
    <recommendedName>
        <fullName evidence="7">AB hydrolase-1 domain-containing protein</fullName>
    </recommendedName>
</protein>
<organism evidence="5 6">
    <name type="scientific">Fomitopsis schrenkii</name>
    <name type="common">Brown rot fungus</name>
    <dbReference type="NCBI Taxonomy" id="2126942"/>
    <lineage>
        <taxon>Eukaryota</taxon>
        <taxon>Fungi</taxon>
        <taxon>Dikarya</taxon>
        <taxon>Basidiomycota</taxon>
        <taxon>Agaricomycotina</taxon>
        <taxon>Agaricomycetes</taxon>
        <taxon>Polyporales</taxon>
        <taxon>Fomitopsis</taxon>
    </lineage>
</organism>
<dbReference type="eggNOG" id="ENOG502RY03">
    <property type="taxonomic scope" value="Eukaryota"/>
</dbReference>
<dbReference type="AlphaFoldDB" id="S8FUE0"/>
<dbReference type="PANTHER" id="PTHR43248">
    <property type="entry name" value="2-SUCCINYL-6-HYDROXY-2,4-CYCLOHEXADIENE-1-CARBOXYLATE SYNTHASE"/>
    <property type="match status" value="1"/>
</dbReference>
<dbReference type="STRING" id="743788.S8FUE0"/>
<keyword evidence="6" id="KW-1185">Reference proteome</keyword>
<dbReference type="SUPFAM" id="SSF53474">
    <property type="entry name" value="alpha/beta-Hydrolases"/>
    <property type="match status" value="1"/>
</dbReference>
<dbReference type="GO" id="GO:0016787">
    <property type="term" value="F:hydrolase activity"/>
    <property type="evidence" value="ECO:0007669"/>
    <property type="project" value="UniProtKB-KW"/>
</dbReference>
<dbReference type="Pfam" id="PF00561">
    <property type="entry name" value="Abhydrolase_1"/>
    <property type="match status" value="1"/>
</dbReference>
<dbReference type="Proteomes" id="UP000015241">
    <property type="component" value="Unassembled WGS sequence"/>
</dbReference>
<dbReference type="HOGENOM" id="CLU_013364_5_2_1"/>
<feature type="domain" description="AB hydrolase-1" evidence="3">
    <location>
        <begin position="71"/>
        <end position="227"/>
    </location>
</feature>
<evidence type="ECO:0000259" key="4">
    <source>
        <dbReference type="Pfam" id="PF08386"/>
    </source>
</evidence>
<dbReference type="InterPro" id="IPR051601">
    <property type="entry name" value="Serine_prot/Carboxylest_S33"/>
</dbReference>
<evidence type="ECO:0000259" key="3">
    <source>
        <dbReference type="Pfam" id="PF00561"/>
    </source>
</evidence>
<dbReference type="InterPro" id="IPR029058">
    <property type="entry name" value="AB_hydrolase_fold"/>
</dbReference>
<proteinExistence type="inferred from homology"/>
<dbReference type="OrthoDB" id="425534at2759"/>
<dbReference type="InParanoid" id="S8FUE0"/>